<evidence type="ECO:0000313" key="7">
    <source>
        <dbReference type="Proteomes" id="UP001501710"/>
    </source>
</evidence>
<dbReference type="InterPro" id="IPR009057">
    <property type="entry name" value="Homeodomain-like_sf"/>
</dbReference>
<comment type="caution">
    <text evidence="6">The sequence shown here is derived from an EMBL/GenBank/DDBJ whole genome shotgun (WGS) entry which is preliminary data.</text>
</comment>
<dbReference type="PANTHER" id="PTHR30055:SF234">
    <property type="entry name" value="HTH-TYPE TRANSCRIPTIONAL REGULATOR BETI"/>
    <property type="match status" value="1"/>
</dbReference>
<keyword evidence="2 4" id="KW-0238">DNA-binding</keyword>
<sequence>MRAEGVRRTRSGILAAARRHLIETGYHRLSLEDVAADAGVTRVTIYRHFDSKLGLLDAVAEDLAQRSGLVAGVRDAAEVADPVAAFTAMVEWLCRFWDTDLEVFRRLISLAAVDPEAQQVTAAREHWRYEQIGMFVRRLAQADRLRPPFDARHATAVVGTVTSFPSCDEIATRLQTDLTGLHQTLLPLLSSVVRLD</sequence>
<dbReference type="Pfam" id="PF00440">
    <property type="entry name" value="TetR_N"/>
    <property type="match status" value="1"/>
</dbReference>
<evidence type="ECO:0000256" key="3">
    <source>
        <dbReference type="ARBA" id="ARBA00023163"/>
    </source>
</evidence>
<dbReference type="PANTHER" id="PTHR30055">
    <property type="entry name" value="HTH-TYPE TRANSCRIPTIONAL REGULATOR RUTR"/>
    <property type="match status" value="1"/>
</dbReference>
<keyword evidence="3" id="KW-0804">Transcription</keyword>
<evidence type="ECO:0000256" key="1">
    <source>
        <dbReference type="ARBA" id="ARBA00023015"/>
    </source>
</evidence>
<evidence type="ECO:0000256" key="2">
    <source>
        <dbReference type="ARBA" id="ARBA00023125"/>
    </source>
</evidence>
<dbReference type="InterPro" id="IPR050109">
    <property type="entry name" value="HTH-type_TetR-like_transc_reg"/>
</dbReference>
<feature type="domain" description="HTH tetR-type" evidence="5">
    <location>
        <begin position="7"/>
        <end position="67"/>
    </location>
</feature>
<protein>
    <recommendedName>
        <fullName evidence="5">HTH tetR-type domain-containing protein</fullName>
    </recommendedName>
</protein>
<organism evidence="6 7">
    <name type="scientific">Actinomadura meridiana</name>
    <dbReference type="NCBI Taxonomy" id="559626"/>
    <lineage>
        <taxon>Bacteria</taxon>
        <taxon>Bacillati</taxon>
        <taxon>Actinomycetota</taxon>
        <taxon>Actinomycetes</taxon>
        <taxon>Streptosporangiales</taxon>
        <taxon>Thermomonosporaceae</taxon>
        <taxon>Actinomadura</taxon>
    </lineage>
</organism>
<reference evidence="7" key="1">
    <citation type="journal article" date="2019" name="Int. J. Syst. Evol. Microbiol.">
        <title>The Global Catalogue of Microorganisms (GCM) 10K type strain sequencing project: providing services to taxonomists for standard genome sequencing and annotation.</title>
        <authorList>
            <consortium name="The Broad Institute Genomics Platform"/>
            <consortium name="The Broad Institute Genome Sequencing Center for Infectious Disease"/>
            <person name="Wu L."/>
            <person name="Ma J."/>
        </authorList>
    </citation>
    <scope>NUCLEOTIDE SEQUENCE [LARGE SCALE GENOMIC DNA]</scope>
    <source>
        <strain evidence="7">JCM 17440</strain>
    </source>
</reference>
<accession>A0ABP8C2F2</accession>
<gene>
    <name evidence="6" type="ORF">GCM10022254_32110</name>
</gene>
<dbReference type="SUPFAM" id="SSF46689">
    <property type="entry name" value="Homeodomain-like"/>
    <property type="match status" value="1"/>
</dbReference>
<evidence type="ECO:0000313" key="6">
    <source>
        <dbReference type="EMBL" id="GAA4232393.1"/>
    </source>
</evidence>
<dbReference type="PROSITE" id="PS50977">
    <property type="entry name" value="HTH_TETR_2"/>
    <property type="match status" value="1"/>
</dbReference>
<keyword evidence="7" id="KW-1185">Reference proteome</keyword>
<evidence type="ECO:0000256" key="4">
    <source>
        <dbReference type="PROSITE-ProRule" id="PRU00335"/>
    </source>
</evidence>
<keyword evidence="1" id="KW-0805">Transcription regulation</keyword>
<name>A0ABP8C2F2_9ACTN</name>
<dbReference type="Proteomes" id="UP001501710">
    <property type="component" value="Unassembled WGS sequence"/>
</dbReference>
<evidence type="ECO:0000259" key="5">
    <source>
        <dbReference type="PROSITE" id="PS50977"/>
    </source>
</evidence>
<proteinExistence type="predicted"/>
<dbReference type="EMBL" id="BAABAS010000006">
    <property type="protein sequence ID" value="GAA4232393.1"/>
    <property type="molecule type" value="Genomic_DNA"/>
</dbReference>
<feature type="DNA-binding region" description="H-T-H motif" evidence="4">
    <location>
        <begin position="30"/>
        <end position="49"/>
    </location>
</feature>
<dbReference type="PRINTS" id="PR00455">
    <property type="entry name" value="HTHTETR"/>
</dbReference>
<dbReference type="InterPro" id="IPR001647">
    <property type="entry name" value="HTH_TetR"/>
</dbReference>
<dbReference type="Gene3D" id="1.10.357.10">
    <property type="entry name" value="Tetracycline Repressor, domain 2"/>
    <property type="match status" value="1"/>
</dbReference>